<dbReference type="HAMAP" id="MF_01080">
    <property type="entry name" value="TruB_bact"/>
    <property type="match status" value="1"/>
</dbReference>
<dbReference type="InterPro" id="IPR020103">
    <property type="entry name" value="PsdUridine_synth_cat_dom_sf"/>
</dbReference>
<dbReference type="InterPro" id="IPR032819">
    <property type="entry name" value="TruB_C"/>
</dbReference>
<evidence type="ECO:0000256" key="2">
    <source>
        <dbReference type="ARBA" id="ARBA00022694"/>
    </source>
</evidence>
<feature type="domain" description="tRNA pseudouridylate synthase B C-terminal" evidence="5">
    <location>
        <begin position="182"/>
        <end position="240"/>
    </location>
</feature>
<dbReference type="InterPro" id="IPR014780">
    <property type="entry name" value="tRNA_psdUridine_synth_TruB"/>
</dbReference>
<dbReference type="PANTHER" id="PTHR13767">
    <property type="entry name" value="TRNA-PSEUDOURIDINE SYNTHASE"/>
    <property type="match status" value="1"/>
</dbReference>
<dbReference type="GO" id="GO:0016829">
    <property type="term" value="F:lyase activity"/>
    <property type="evidence" value="ECO:0007669"/>
    <property type="project" value="UniProtKB-KW"/>
</dbReference>
<proteinExistence type="inferred from homology"/>
<dbReference type="PANTHER" id="PTHR13767:SF2">
    <property type="entry name" value="PSEUDOURIDYLATE SYNTHASE TRUB1"/>
    <property type="match status" value="1"/>
</dbReference>
<evidence type="ECO:0000259" key="5">
    <source>
        <dbReference type="Pfam" id="PF16198"/>
    </source>
</evidence>
<dbReference type="Pfam" id="PF01509">
    <property type="entry name" value="TruB_N"/>
    <property type="match status" value="1"/>
</dbReference>
<sequence>MTRMRQGKSISGWLAIDKPPGLTSTTVVNVIKSITHAARVGHGGTLDPLATGVLPIALGQATKIVQHVMDGLKSYQFVIRWGEERDTDDSEGQVIATSDRRPSAETIAAALPAFIGKIEQVPPRFSAIKLQGRRAYDIARSEGVEPTLKARPVSVNSFTLIAIPDVDHALFEVCSGKGTYMRALARDLARALGAAGHIVQLRRITCGPFHIDMAIPLDRLKAASHSASVFQYLLPATTALADIPALVVSQQEAYQLDNGQPIPVLRVLARNARVSLTAGDTVRAMADGKVVALARIEGGELRPVRVLNC</sequence>
<protein>
    <recommendedName>
        <fullName evidence="1">tRNA pseudouridine(55) synthase</fullName>
        <ecNumber evidence="1">5.4.99.25</ecNumber>
    </recommendedName>
</protein>
<evidence type="ECO:0000313" key="6">
    <source>
        <dbReference type="EMBL" id="VBB69173.1"/>
    </source>
</evidence>
<dbReference type="InterPro" id="IPR002501">
    <property type="entry name" value="PsdUridine_synth_N"/>
</dbReference>
<dbReference type="Gene3D" id="3.30.2350.10">
    <property type="entry name" value="Pseudouridine synthase"/>
    <property type="match status" value="1"/>
</dbReference>
<feature type="domain" description="Pseudouridine synthase II N-terminal" evidence="4">
    <location>
        <begin position="32"/>
        <end position="181"/>
    </location>
</feature>
<dbReference type="AlphaFoldDB" id="A0A484H8R2"/>
<dbReference type="EMBL" id="LR026963">
    <property type="protein sequence ID" value="VBB69173.1"/>
    <property type="molecule type" value="Genomic_DNA"/>
</dbReference>
<accession>A0A484H8R2</accession>
<dbReference type="GO" id="GO:1990481">
    <property type="term" value="P:mRNA pseudouridine synthesis"/>
    <property type="evidence" value="ECO:0007669"/>
    <property type="project" value="TreeGrafter"/>
</dbReference>
<evidence type="ECO:0000256" key="3">
    <source>
        <dbReference type="ARBA" id="ARBA00023235"/>
    </source>
</evidence>
<dbReference type="GO" id="GO:0160148">
    <property type="term" value="F:tRNA pseudouridine(55) synthase activity"/>
    <property type="evidence" value="ECO:0007669"/>
    <property type="project" value="UniProtKB-EC"/>
</dbReference>
<dbReference type="SUPFAM" id="SSF55120">
    <property type="entry name" value="Pseudouridine synthase"/>
    <property type="match status" value="1"/>
</dbReference>
<keyword evidence="6" id="KW-0456">Lyase</keyword>
<dbReference type="GO" id="GO:0006400">
    <property type="term" value="P:tRNA modification"/>
    <property type="evidence" value="ECO:0007669"/>
    <property type="project" value="TreeGrafter"/>
</dbReference>
<name>A0A484H8R2_9ZZZZ</name>
<dbReference type="NCBIfam" id="TIGR00431">
    <property type="entry name" value="TruB"/>
    <property type="match status" value="1"/>
</dbReference>
<dbReference type="CDD" id="cd02573">
    <property type="entry name" value="PseudoU_synth_EcTruB"/>
    <property type="match status" value="1"/>
</dbReference>
<dbReference type="EC" id="5.4.99.25" evidence="1"/>
<reference evidence="6" key="1">
    <citation type="submission" date="2018-10" db="EMBL/GenBank/DDBJ databases">
        <authorList>
            <person name="Gruber-Vodicka H."/>
            <person name="Jaeckle O."/>
        </authorList>
    </citation>
    <scope>NUCLEOTIDE SEQUENCE</scope>
</reference>
<organism evidence="6">
    <name type="scientific">invertebrate metagenome</name>
    <dbReference type="NCBI Taxonomy" id="1711999"/>
    <lineage>
        <taxon>unclassified sequences</taxon>
        <taxon>metagenomes</taxon>
        <taxon>organismal metagenomes</taxon>
    </lineage>
</organism>
<dbReference type="GO" id="GO:0003723">
    <property type="term" value="F:RNA binding"/>
    <property type="evidence" value="ECO:0007669"/>
    <property type="project" value="InterPro"/>
</dbReference>
<keyword evidence="3" id="KW-0413">Isomerase</keyword>
<evidence type="ECO:0000256" key="1">
    <source>
        <dbReference type="ARBA" id="ARBA00012787"/>
    </source>
</evidence>
<gene>
    <name evidence="6" type="ORF">RIEGSTA812A_PEG_646</name>
</gene>
<dbReference type="Pfam" id="PF16198">
    <property type="entry name" value="TruB_C_2"/>
    <property type="match status" value="1"/>
</dbReference>
<evidence type="ECO:0000259" key="4">
    <source>
        <dbReference type="Pfam" id="PF01509"/>
    </source>
</evidence>
<keyword evidence="2" id="KW-0819">tRNA processing</keyword>